<accession>A0A6A5RW39</accession>
<reference evidence="2" key="1">
    <citation type="journal article" date="2020" name="Stud. Mycol.">
        <title>101 Dothideomycetes genomes: a test case for predicting lifestyles and emergence of pathogens.</title>
        <authorList>
            <person name="Haridas S."/>
            <person name="Albert R."/>
            <person name="Binder M."/>
            <person name="Bloem J."/>
            <person name="Labutti K."/>
            <person name="Salamov A."/>
            <person name="Andreopoulos B."/>
            <person name="Baker S."/>
            <person name="Barry K."/>
            <person name="Bills G."/>
            <person name="Bluhm B."/>
            <person name="Cannon C."/>
            <person name="Castanera R."/>
            <person name="Culley D."/>
            <person name="Daum C."/>
            <person name="Ezra D."/>
            <person name="Gonzalez J."/>
            <person name="Henrissat B."/>
            <person name="Kuo A."/>
            <person name="Liang C."/>
            <person name="Lipzen A."/>
            <person name="Lutzoni F."/>
            <person name="Magnuson J."/>
            <person name="Mondo S."/>
            <person name="Nolan M."/>
            <person name="Ohm R."/>
            <person name="Pangilinan J."/>
            <person name="Park H.-J."/>
            <person name="Ramirez L."/>
            <person name="Alfaro M."/>
            <person name="Sun H."/>
            <person name="Tritt A."/>
            <person name="Yoshinaga Y."/>
            <person name="Zwiers L.-H."/>
            <person name="Turgeon B."/>
            <person name="Goodwin S."/>
            <person name="Spatafora J."/>
            <person name="Crous P."/>
            <person name="Grigoriev I."/>
        </authorList>
    </citation>
    <scope>NUCLEOTIDE SEQUENCE</scope>
    <source>
        <strain evidence="2">CBS 183.55</strain>
    </source>
</reference>
<keyword evidence="3" id="KW-1185">Reference proteome</keyword>
<dbReference type="PANTHER" id="PTHR47064:SF2">
    <property type="entry name" value="SMP-30_GLUCONOLACTONASE_LRE-LIKE REGION DOMAIN-CONTAINING PROTEIN-RELATED"/>
    <property type="match status" value="1"/>
</dbReference>
<name>A0A6A5RW39_9PLEO</name>
<evidence type="ECO:0000313" key="2">
    <source>
        <dbReference type="EMBL" id="KAF1931198.1"/>
    </source>
</evidence>
<gene>
    <name evidence="2" type="ORF">M421DRAFT_417858</name>
</gene>
<dbReference type="RefSeq" id="XP_033451446.1">
    <property type="nucleotide sequence ID" value="XM_033591603.1"/>
</dbReference>
<dbReference type="Proteomes" id="UP000800082">
    <property type="component" value="Unassembled WGS sequence"/>
</dbReference>
<feature type="domain" description="SMP-30/Gluconolactonase/LRE-like region" evidence="1">
    <location>
        <begin position="136"/>
        <end position="315"/>
    </location>
</feature>
<sequence>MPDYHSAFKVYDEVAHTILGDNPKLELLHEDNDRPWAHEAGVFIPESNSLFITSNQYPHPETNQTHIHISRITLPSSIDSTEITCTEISTDNVPLANGGVNYKDGILFCAQGTLTTPGGLAYMPLPLDHTSSTSYSSELLITSYYDRPFNSPNDVVIHSDGSIWFTDPIYGSEQGIRPPPQLPNQVYRFDPKSKSIRAVADGFGRPNGICFSPDEETCYITDTDWIHGDGTTDATRASHIYAFDVKTYSGQPFLVNRRLFAMADVGIPDGIKCDVHGNVYSGCGDGVNIWSPGGVLLVKILVDGGVANFCFGTNGQLFLLNETSLWRAQISSEHKGALLGL</sequence>
<proteinExistence type="predicted"/>
<dbReference type="OrthoDB" id="423498at2759"/>
<dbReference type="InterPro" id="IPR052988">
    <property type="entry name" value="Oryzine_lactonohydrolase"/>
</dbReference>
<evidence type="ECO:0000313" key="3">
    <source>
        <dbReference type="Proteomes" id="UP000800082"/>
    </source>
</evidence>
<dbReference type="Pfam" id="PF08450">
    <property type="entry name" value="SGL"/>
    <property type="match status" value="1"/>
</dbReference>
<protein>
    <submittedName>
        <fullName evidence="2">Calcium-dependent phosphotriesterase</fullName>
    </submittedName>
</protein>
<dbReference type="GeneID" id="54349271"/>
<dbReference type="EMBL" id="ML978961">
    <property type="protein sequence ID" value="KAF1931198.1"/>
    <property type="molecule type" value="Genomic_DNA"/>
</dbReference>
<dbReference type="SUPFAM" id="SSF63829">
    <property type="entry name" value="Calcium-dependent phosphotriesterase"/>
    <property type="match status" value="1"/>
</dbReference>
<dbReference type="InterPro" id="IPR013658">
    <property type="entry name" value="SGL"/>
</dbReference>
<dbReference type="AlphaFoldDB" id="A0A6A5RW39"/>
<dbReference type="InterPro" id="IPR011042">
    <property type="entry name" value="6-blade_b-propeller_TolB-like"/>
</dbReference>
<dbReference type="PANTHER" id="PTHR47064">
    <property type="entry name" value="PUTATIVE (AFU_ORTHOLOGUE AFUA_1G08990)-RELATED"/>
    <property type="match status" value="1"/>
</dbReference>
<evidence type="ECO:0000259" key="1">
    <source>
        <dbReference type="Pfam" id="PF08450"/>
    </source>
</evidence>
<organism evidence="2 3">
    <name type="scientific">Didymella exigua CBS 183.55</name>
    <dbReference type="NCBI Taxonomy" id="1150837"/>
    <lineage>
        <taxon>Eukaryota</taxon>
        <taxon>Fungi</taxon>
        <taxon>Dikarya</taxon>
        <taxon>Ascomycota</taxon>
        <taxon>Pezizomycotina</taxon>
        <taxon>Dothideomycetes</taxon>
        <taxon>Pleosporomycetidae</taxon>
        <taxon>Pleosporales</taxon>
        <taxon>Pleosporineae</taxon>
        <taxon>Didymellaceae</taxon>
        <taxon>Didymella</taxon>
    </lineage>
</organism>
<dbReference type="Gene3D" id="2.120.10.30">
    <property type="entry name" value="TolB, C-terminal domain"/>
    <property type="match status" value="1"/>
</dbReference>